<evidence type="ECO:0000259" key="8">
    <source>
        <dbReference type="PROSITE" id="PS50011"/>
    </source>
</evidence>
<reference evidence="9 10" key="1">
    <citation type="submission" date="2024-03" db="EMBL/GenBank/DDBJ databases">
        <title>The genome assembly and annotation of the cricket Gryllus longicercus Weissman &amp; Gray.</title>
        <authorList>
            <person name="Szrajer S."/>
            <person name="Gray D."/>
            <person name="Ylla G."/>
        </authorList>
    </citation>
    <scope>NUCLEOTIDE SEQUENCE [LARGE SCALE GENOMIC DNA]</scope>
    <source>
        <strain evidence="9">DAG 2021-001</strain>
        <tissue evidence="9">Whole body minus gut</tissue>
    </source>
</reference>
<keyword evidence="2" id="KW-0808">Transferase</keyword>
<dbReference type="Pfam" id="PF00069">
    <property type="entry name" value="Pkinase"/>
    <property type="match status" value="1"/>
</dbReference>
<dbReference type="EMBL" id="JAZDUA010000548">
    <property type="protein sequence ID" value="KAK7791247.1"/>
    <property type="molecule type" value="Genomic_DNA"/>
</dbReference>
<feature type="binding site" evidence="6">
    <location>
        <position position="61"/>
    </location>
    <ligand>
        <name>ATP</name>
        <dbReference type="ChEBI" id="CHEBI:30616"/>
    </ligand>
</feature>
<dbReference type="SMART" id="SM00220">
    <property type="entry name" value="S_TKc"/>
    <property type="match status" value="1"/>
</dbReference>
<evidence type="ECO:0000256" key="1">
    <source>
        <dbReference type="ARBA" id="ARBA00022527"/>
    </source>
</evidence>
<dbReference type="Proteomes" id="UP001378592">
    <property type="component" value="Unassembled WGS sequence"/>
</dbReference>
<dbReference type="PANTHER" id="PTHR24347">
    <property type="entry name" value="SERINE/THREONINE-PROTEIN KINASE"/>
    <property type="match status" value="1"/>
</dbReference>
<keyword evidence="4" id="KW-0418">Kinase</keyword>
<name>A0AAN9VIX9_9ORTH</name>
<dbReference type="FunFam" id="1.10.510.10:FF:000571">
    <property type="entry name" value="Maternal embryonic leucine zipper kinase"/>
    <property type="match status" value="1"/>
</dbReference>
<dbReference type="GO" id="GO:0005524">
    <property type="term" value="F:ATP binding"/>
    <property type="evidence" value="ECO:0007669"/>
    <property type="project" value="UniProtKB-UniRule"/>
</dbReference>
<comment type="similarity">
    <text evidence="7">Belongs to the protein kinase superfamily.</text>
</comment>
<dbReference type="InterPro" id="IPR008271">
    <property type="entry name" value="Ser/Thr_kinase_AS"/>
</dbReference>
<dbReference type="AlphaFoldDB" id="A0AAN9VIX9"/>
<evidence type="ECO:0000313" key="10">
    <source>
        <dbReference type="Proteomes" id="UP001378592"/>
    </source>
</evidence>
<protein>
    <recommendedName>
        <fullName evidence="8">Protein kinase domain-containing protein</fullName>
    </recommendedName>
</protein>
<evidence type="ECO:0000256" key="5">
    <source>
        <dbReference type="ARBA" id="ARBA00022840"/>
    </source>
</evidence>
<dbReference type="PROSITE" id="PS00108">
    <property type="entry name" value="PROTEIN_KINASE_ST"/>
    <property type="match status" value="1"/>
</dbReference>
<dbReference type="InterPro" id="IPR000719">
    <property type="entry name" value="Prot_kinase_dom"/>
</dbReference>
<accession>A0AAN9VIX9</accession>
<dbReference type="Gene3D" id="1.10.510.10">
    <property type="entry name" value="Transferase(Phosphotransferase) domain 1"/>
    <property type="match status" value="1"/>
</dbReference>
<evidence type="ECO:0000256" key="6">
    <source>
        <dbReference type="PROSITE-ProRule" id="PRU10141"/>
    </source>
</evidence>
<keyword evidence="10" id="KW-1185">Reference proteome</keyword>
<evidence type="ECO:0000256" key="7">
    <source>
        <dbReference type="RuleBase" id="RU000304"/>
    </source>
</evidence>
<organism evidence="9 10">
    <name type="scientific">Gryllus longicercus</name>
    <dbReference type="NCBI Taxonomy" id="2509291"/>
    <lineage>
        <taxon>Eukaryota</taxon>
        <taxon>Metazoa</taxon>
        <taxon>Ecdysozoa</taxon>
        <taxon>Arthropoda</taxon>
        <taxon>Hexapoda</taxon>
        <taxon>Insecta</taxon>
        <taxon>Pterygota</taxon>
        <taxon>Neoptera</taxon>
        <taxon>Polyneoptera</taxon>
        <taxon>Orthoptera</taxon>
        <taxon>Ensifera</taxon>
        <taxon>Gryllidea</taxon>
        <taxon>Grylloidea</taxon>
        <taxon>Gryllidae</taxon>
        <taxon>Gryllinae</taxon>
        <taxon>Gryllus</taxon>
    </lineage>
</organism>
<dbReference type="PROSITE" id="PS00107">
    <property type="entry name" value="PROTEIN_KINASE_ATP"/>
    <property type="match status" value="1"/>
</dbReference>
<evidence type="ECO:0000256" key="4">
    <source>
        <dbReference type="ARBA" id="ARBA00022777"/>
    </source>
</evidence>
<proteinExistence type="inferred from homology"/>
<sequence>MLDASASMTQITLRPLPHVKVSDTAEMQTKFYRFEGLLGRGTFGTVMKATELKSGTKWAIKVINKAQSGASRIKLFQREISILRAVHHPHIIHLERVFESPKTLFLVFELCLGELREVFLKKKVFTEDETRKVVASLASAVSYLHRNDIVHRDLKLENILVSTNPSDPEDNLFIKVTDFGLSVVRGGVGHESMLQEMCGTPAYMSPELFGERMYSQQCDVWAMGVIMYLLLTGRYPFEAHSGRSLAQVVVGCEPNFNCEPFTTPAELAKEAEQKVALHDVSYLV</sequence>
<keyword evidence="5 6" id="KW-0067">ATP-binding</keyword>
<dbReference type="GO" id="GO:0004674">
    <property type="term" value="F:protein serine/threonine kinase activity"/>
    <property type="evidence" value="ECO:0007669"/>
    <property type="project" value="UniProtKB-KW"/>
</dbReference>
<dbReference type="PROSITE" id="PS50011">
    <property type="entry name" value="PROTEIN_KINASE_DOM"/>
    <property type="match status" value="1"/>
</dbReference>
<evidence type="ECO:0000256" key="2">
    <source>
        <dbReference type="ARBA" id="ARBA00022679"/>
    </source>
</evidence>
<dbReference type="SUPFAM" id="SSF56112">
    <property type="entry name" value="Protein kinase-like (PK-like)"/>
    <property type="match status" value="1"/>
</dbReference>
<keyword evidence="3 6" id="KW-0547">Nucleotide-binding</keyword>
<keyword evidence="1 7" id="KW-0723">Serine/threonine-protein kinase</keyword>
<evidence type="ECO:0000256" key="3">
    <source>
        <dbReference type="ARBA" id="ARBA00022741"/>
    </source>
</evidence>
<comment type="caution">
    <text evidence="9">The sequence shown here is derived from an EMBL/GenBank/DDBJ whole genome shotgun (WGS) entry which is preliminary data.</text>
</comment>
<dbReference type="FunFam" id="3.30.200.20:FF:000042">
    <property type="entry name" value="Aurora kinase A"/>
    <property type="match status" value="1"/>
</dbReference>
<dbReference type="InterPro" id="IPR011009">
    <property type="entry name" value="Kinase-like_dom_sf"/>
</dbReference>
<gene>
    <name evidence="9" type="ORF">R5R35_009156</name>
</gene>
<evidence type="ECO:0000313" key="9">
    <source>
        <dbReference type="EMBL" id="KAK7791247.1"/>
    </source>
</evidence>
<feature type="domain" description="Protein kinase" evidence="8">
    <location>
        <begin position="32"/>
        <end position="284"/>
    </location>
</feature>
<dbReference type="InterPro" id="IPR017441">
    <property type="entry name" value="Protein_kinase_ATP_BS"/>
</dbReference>